<evidence type="ECO:0000256" key="2">
    <source>
        <dbReference type="SAM" id="SignalP"/>
    </source>
</evidence>
<accession>A0A250XNR3</accession>
<gene>
    <name evidence="3" type="ORF">CEUSTIGMA_g12153.t1</name>
</gene>
<keyword evidence="1" id="KW-0812">Transmembrane</keyword>
<comment type="caution">
    <text evidence="3">The sequence shown here is derived from an EMBL/GenBank/DDBJ whole genome shotgun (WGS) entry which is preliminary data.</text>
</comment>
<name>A0A250XNR3_9CHLO</name>
<feature type="chain" id="PRO_5012332136" description="Meckelin" evidence="2">
    <location>
        <begin position="26"/>
        <end position="983"/>
    </location>
</feature>
<dbReference type="Proteomes" id="UP000232323">
    <property type="component" value="Unassembled WGS sequence"/>
</dbReference>
<feature type="transmembrane region" description="Helical" evidence="1">
    <location>
        <begin position="699"/>
        <end position="725"/>
    </location>
</feature>
<feature type="transmembrane region" description="Helical" evidence="1">
    <location>
        <begin position="586"/>
        <end position="606"/>
    </location>
</feature>
<feature type="transmembrane region" description="Helical" evidence="1">
    <location>
        <begin position="541"/>
        <end position="566"/>
    </location>
</feature>
<evidence type="ECO:0000313" key="3">
    <source>
        <dbReference type="EMBL" id="GAX84731.1"/>
    </source>
</evidence>
<evidence type="ECO:0000256" key="1">
    <source>
        <dbReference type="SAM" id="Phobius"/>
    </source>
</evidence>
<dbReference type="STRING" id="1157962.A0A250XNR3"/>
<keyword evidence="2" id="KW-0732">Signal</keyword>
<feature type="transmembrane region" description="Helical" evidence="1">
    <location>
        <begin position="661"/>
        <end position="679"/>
    </location>
</feature>
<keyword evidence="1" id="KW-0472">Membrane</keyword>
<dbReference type="PANTHER" id="PTHR21274:SF0">
    <property type="entry name" value="MECKELIN"/>
    <property type="match status" value="1"/>
</dbReference>
<feature type="signal peptide" evidence="2">
    <location>
        <begin position="1"/>
        <end position="25"/>
    </location>
</feature>
<dbReference type="InterPro" id="IPR019170">
    <property type="entry name" value="Meckelin"/>
</dbReference>
<feature type="transmembrane region" description="Helical" evidence="1">
    <location>
        <begin position="498"/>
        <end position="520"/>
    </location>
</feature>
<dbReference type="Pfam" id="PF09773">
    <property type="entry name" value="Meckelin"/>
    <property type="match status" value="1"/>
</dbReference>
<dbReference type="GO" id="GO:0060271">
    <property type="term" value="P:cilium assembly"/>
    <property type="evidence" value="ECO:0007669"/>
    <property type="project" value="InterPro"/>
</dbReference>
<reference evidence="3 4" key="1">
    <citation type="submission" date="2017-08" db="EMBL/GenBank/DDBJ databases">
        <title>Acidophilic green algal genome provides insights into adaptation to an acidic environment.</title>
        <authorList>
            <person name="Hirooka S."/>
            <person name="Hirose Y."/>
            <person name="Kanesaki Y."/>
            <person name="Higuchi S."/>
            <person name="Fujiwara T."/>
            <person name="Onuma R."/>
            <person name="Era A."/>
            <person name="Ohbayashi R."/>
            <person name="Uzuka A."/>
            <person name="Nozaki H."/>
            <person name="Yoshikawa H."/>
            <person name="Miyagishima S.Y."/>
        </authorList>
    </citation>
    <scope>NUCLEOTIDE SEQUENCE [LARGE SCALE GENOMIC DNA]</scope>
    <source>
        <strain evidence="3 4">NIES-2499</strain>
    </source>
</reference>
<dbReference type="AlphaFoldDB" id="A0A250XNR3"/>
<organism evidence="3 4">
    <name type="scientific">Chlamydomonas eustigma</name>
    <dbReference type="NCBI Taxonomy" id="1157962"/>
    <lineage>
        <taxon>Eukaryota</taxon>
        <taxon>Viridiplantae</taxon>
        <taxon>Chlorophyta</taxon>
        <taxon>core chlorophytes</taxon>
        <taxon>Chlorophyceae</taxon>
        <taxon>CS clade</taxon>
        <taxon>Chlamydomonadales</taxon>
        <taxon>Chlamydomonadaceae</taxon>
        <taxon>Chlamydomonas</taxon>
    </lineage>
</organism>
<dbReference type="PANTHER" id="PTHR21274">
    <property type="entry name" value="MECKELIN"/>
    <property type="match status" value="1"/>
</dbReference>
<protein>
    <recommendedName>
        <fullName evidence="5">Meckelin</fullName>
    </recommendedName>
</protein>
<evidence type="ECO:0000313" key="4">
    <source>
        <dbReference type="Proteomes" id="UP000232323"/>
    </source>
</evidence>
<evidence type="ECO:0008006" key="5">
    <source>
        <dbReference type="Google" id="ProtNLM"/>
    </source>
</evidence>
<dbReference type="OrthoDB" id="419138at2759"/>
<dbReference type="GO" id="GO:0036038">
    <property type="term" value="C:MKS complex"/>
    <property type="evidence" value="ECO:0007669"/>
    <property type="project" value="InterPro"/>
</dbReference>
<keyword evidence="1" id="KW-1133">Transmembrane helix</keyword>
<dbReference type="EMBL" id="BEGY01000134">
    <property type="protein sequence ID" value="GAX84731.1"/>
    <property type="molecule type" value="Genomic_DNA"/>
</dbReference>
<sequence length="983" mass="108451">MPGILVSLSTLASIVYLYFLPTGTAQSSSNNSLAIPLASGSCPIGQYFDTSVLTCTSCPTGFFPTSDQLACQQCDSTSGLYYYSLDGYSVSQNWTSSTASISTNNTCSCPATFDGFSVITATVFNNGSYHQRCVLCPAGYSATDGVCEGPAGSSTNLTASQYYNLIQPVLSLGSYTAATTASFPSSAAGNTPQVSSSYPLATYLGPSAWNCYSSPYNRASCNSVANLCALQLYSSTAQACIAYSKLVSLLANKSGESAGSAQPSTDPLPWLFYNGNSYSTATDLGLNFVMRGSAIDPTADSPQTVSVITIVLSAYSLNGTWLGYRNWTKQFQICGTDKLEAANWNNFGWDYQNACQIDLQDILLELQDGCVETVLYDVFIQNGANTLYPIPVIISPNLQGTPAGGAVRRFFYVDGSTGRTVNQTDGVIGALNVVQYPTSIQMIFTLQTDPRNQIYPPVLYITYSARAVSTSLADVTDAASFTVSYVNNDSLTSSFWKAWKITLIVILCVISFPVFVWKLFALMRRRRGADDVDQDLLFRGLILMVDIGSAGLTFVLLIVSLYYLILYKLQQTVYFMMLPNSQLQNFQTTVILAIVGQTVGLLNMIYAQTKIDVFFLDWEKPRKVLAKDGGREEVGPVSCWRTLFLCNEFNKLQTKRWTSPGLTLLFMCMILVGNNVIVSGDITPYGKNYKPYVNNVSSILLRFGTEVAFFLVLLLGQLVLIRLLYFRYISNPVSSFIDLAFLSNVSVFIFDERHSGYYIHGRNQALHSDTGIRELNQELLKEEEGLVGNRGLVTDNTGEFTHVLNEHQTFNVFISSDIRDTYEAKMLRQAAQAVEAAKMRRGNVSSFFKGTGKMPESGVGALREIGSTFKVLLDDVQRNHAKRVIDPSYFQMVTMLPPEGSVKETIFVHDYYNNFTSTMFIGNEIRLYAFEALFFCAVDMSLQNVTDSALVTFVVSCFLHWVRRRLGENNLAQKTLIDQHFMV</sequence>
<keyword evidence="4" id="KW-1185">Reference proteome</keyword>
<proteinExistence type="predicted"/>